<proteinExistence type="predicted"/>
<dbReference type="EMBL" id="PYGD01000007">
    <property type="protein sequence ID" value="PSK90785.1"/>
    <property type="molecule type" value="Genomic_DNA"/>
</dbReference>
<reference evidence="1 2" key="1">
    <citation type="submission" date="2018-03" db="EMBL/GenBank/DDBJ databases">
        <title>Genomic Encyclopedia of Type Strains, Phase III (KMG-III): the genomes of soil and plant-associated and newly described type strains.</title>
        <authorList>
            <person name="Whitman W."/>
        </authorList>
    </citation>
    <scope>NUCLEOTIDE SEQUENCE [LARGE SCALE GENOMIC DNA]</scope>
    <source>
        <strain evidence="1 2">CGMCC 1.12700</strain>
    </source>
</reference>
<dbReference type="OrthoDB" id="771660at2"/>
<evidence type="ECO:0000313" key="2">
    <source>
        <dbReference type="Proteomes" id="UP000240572"/>
    </source>
</evidence>
<name>A0A2P8D0P7_9BACT</name>
<comment type="caution">
    <text evidence="1">The sequence shown here is derived from an EMBL/GenBank/DDBJ whole genome shotgun (WGS) entry which is preliminary data.</text>
</comment>
<organism evidence="1 2">
    <name type="scientific">Taibaiella chishuiensis</name>
    <dbReference type="NCBI Taxonomy" id="1434707"/>
    <lineage>
        <taxon>Bacteria</taxon>
        <taxon>Pseudomonadati</taxon>
        <taxon>Bacteroidota</taxon>
        <taxon>Chitinophagia</taxon>
        <taxon>Chitinophagales</taxon>
        <taxon>Chitinophagaceae</taxon>
        <taxon>Taibaiella</taxon>
    </lineage>
</organism>
<protein>
    <submittedName>
        <fullName evidence="1">Uncharacterized protein</fullName>
    </submittedName>
</protein>
<sequence>MERTLPTYEIEGTTFIVDINAGEFIEQKNTTNRIPLEAMKYKGNHYDLSYDKVNKNVATGENNNDLVHVKVPLLKDLDFLGMEQKYGFRPLAENDYDYIYGFLTAGFALEDGECIIRLNGEHYTVNKLEEKLISINRELENINIDDFIARYIFDEDVLFFDLVGNVPYEIKYELADPFPSYIAKLEIPEDIKDKSIQEVWDLFIDRQCPDNPVVSDIKELNAKISNSLILSEVYRQEHIKAANRHGQGLEPTYKIHDTAFYVDVIKNELRQVTNPENSISFRDMVYKDDHYLLDYDKVFKNVRQGFDSDWNNILKIKVPHLTKLNPEGMALKYNVPLEKVKQMEDFDLIVDKKLFDLRMAGRQPVMNIGKESYYVHLFGRQLSHTEDFCINLRLDEFTKLKHDGIYHGLYDTKRHRVIRIDRDKITSLPKDVICIEFPIDRFIDPVGYAKLRDHDIKNFVRLYPIKPDLQATVIPWEKTIYPELIEHNKSKLKIREMQQQAAKKTRRRKGKGI</sequence>
<dbReference type="AlphaFoldDB" id="A0A2P8D0P7"/>
<dbReference type="RefSeq" id="WP_106524055.1">
    <property type="nucleotide sequence ID" value="NZ_PYGD01000007.1"/>
</dbReference>
<accession>A0A2P8D0P7</accession>
<evidence type="ECO:0000313" key="1">
    <source>
        <dbReference type="EMBL" id="PSK90785.1"/>
    </source>
</evidence>
<keyword evidence="2" id="KW-1185">Reference proteome</keyword>
<dbReference type="Proteomes" id="UP000240572">
    <property type="component" value="Unassembled WGS sequence"/>
</dbReference>
<gene>
    <name evidence="1" type="ORF">B0I18_107197</name>
</gene>